<keyword evidence="3" id="KW-0067">ATP-binding</keyword>
<dbReference type="Pfam" id="PF02682">
    <property type="entry name" value="CT_C_D"/>
    <property type="match status" value="1"/>
</dbReference>
<dbReference type="RefSeq" id="WP_137814098.1">
    <property type="nucleotide sequence ID" value="NZ_BJFL01000011.1"/>
</dbReference>
<evidence type="ECO:0000256" key="3">
    <source>
        <dbReference type="ARBA" id="ARBA00022840"/>
    </source>
</evidence>
<dbReference type="Gene3D" id="3.30.1360.40">
    <property type="match status" value="1"/>
</dbReference>
<dbReference type="Gene3D" id="2.40.100.10">
    <property type="entry name" value="Cyclophilin-like"/>
    <property type="match status" value="1"/>
</dbReference>
<dbReference type="EMBL" id="BJFL01000011">
    <property type="protein sequence ID" value="GDY30994.1"/>
    <property type="molecule type" value="Genomic_DNA"/>
</dbReference>
<dbReference type="GO" id="GO:0005524">
    <property type="term" value="F:ATP binding"/>
    <property type="evidence" value="ECO:0007669"/>
    <property type="project" value="UniProtKB-KW"/>
</dbReference>
<sequence>MPRLRRCGRHAALVDVNDLEQVLDLHAELRRHTPAGVVEMVPAARTLLLRFDPARTTFDRLATDVAALAGGADPGTARAAGDTRAPVTVPVRYDGEDLAELAREVGMPPGEVVRRHTAGEYVVAFCGFAPGFGYLAGLDPALHVPRRAEPRTRVPAGAVAVADRYTGVYPRPSPGGWRIIGHTELAVWQPDRDPPALLLPGTRVRFAEVAP</sequence>
<accession>A0A4D4J695</accession>
<dbReference type="InterPro" id="IPR010016">
    <property type="entry name" value="PxpB"/>
</dbReference>
<dbReference type="SUPFAM" id="SSF50891">
    <property type="entry name" value="Cyclophilin-like"/>
    <property type="match status" value="1"/>
</dbReference>
<name>A0A4D4J695_9PSEU</name>
<keyword evidence="1" id="KW-0547">Nucleotide-binding</keyword>
<reference evidence="6" key="1">
    <citation type="submission" date="2019-04" db="EMBL/GenBank/DDBJ databases">
        <title>Draft genome sequence of Pseudonocardiaceae bacterium SL3-2-4.</title>
        <authorList>
            <person name="Ningsih F."/>
            <person name="Yokota A."/>
            <person name="Sakai Y."/>
            <person name="Nanatani K."/>
            <person name="Yabe S."/>
            <person name="Oetari A."/>
            <person name="Sjamsuridzal W."/>
        </authorList>
    </citation>
    <scope>NUCLEOTIDE SEQUENCE [LARGE SCALE GENOMIC DNA]</scope>
    <source>
        <strain evidence="6">SL3-2-4</strain>
    </source>
</reference>
<dbReference type="InterPro" id="IPR029000">
    <property type="entry name" value="Cyclophilin-like_dom_sf"/>
</dbReference>
<dbReference type="SMART" id="SM00796">
    <property type="entry name" value="AHS1"/>
    <property type="match status" value="1"/>
</dbReference>
<comment type="caution">
    <text evidence="5">The sequence shown here is derived from an EMBL/GenBank/DDBJ whole genome shotgun (WGS) entry which is preliminary data.</text>
</comment>
<dbReference type="PANTHER" id="PTHR34698:SF2">
    <property type="entry name" value="5-OXOPROLINASE SUBUNIT B"/>
    <property type="match status" value="1"/>
</dbReference>
<evidence type="ECO:0000256" key="1">
    <source>
        <dbReference type="ARBA" id="ARBA00022741"/>
    </source>
</evidence>
<dbReference type="AlphaFoldDB" id="A0A4D4J695"/>
<dbReference type="OrthoDB" id="9778567at2"/>
<dbReference type="PANTHER" id="PTHR34698">
    <property type="entry name" value="5-OXOPROLINASE SUBUNIT B"/>
    <property type="match status" value="1"/>
</dbReference>
<protein>
    <submittedName>
        <fullName evidence="5">Allophanate hydrolase</fullName>
    </submittedName>
</protein>
<dbReference type="Proteomes" id="UP000298860">
    <property type="component" value="Unassembled WGS sequence"/>
</dbReference>
<dbReference type="GO" id="GO:0016787">
    <property type="term" value="F:hydrolase activity"/>
    <property type="evidence" value="ECO:0007669"/>
    <property type="project" value="UniProtKB-KW"/>
</dbReference>
<gene>
    <name evidence="5" type="ORF">GTS_26270</name>
</gene>
<dbReference type="InterPro" id="IPR003833">
    <property type="entry name" value="CT_C_D"/>
</dbReference>
<evidence type="ECO:0000313" key="6">
    <source>
        <dbReference type="Proteomes" id="UP000298860"/>
    </source>
</evidence>
<dbReference type="SUPFAM" id="SSF160467">
    <property type="entry name" value="PH0987 N-terminal domain-like"/>
    <property type="match status" value="1"/>
</dbReference>
<evidence type="ECO:0000259" key="4">
    <source>
        <dbReference type="SMART" id="SM00796"/>
    </source>
</evidence>
<keyword evidence="6" id="KW-1185">Reference proteome</keyword>
<organism evidence="5 6">
    <name type="scientific">Gandjariella thermophila</name>
    <dbReference type="NCBI Taxonomy" id="1931992"/>
    <lineage>
        <taxon>Bacteria</taxon>
        <taxon>Bacillati</taxon>
        <taxon>Actinomycetota</taxon>
        <taxon>Actinomycetes</taxon>
        <taxon>Pseudonocardiales</taxon>
        <taxon>Pseudonocardiaceae</taxon>
        <taxon>Gandjariella</taxon>
    </lineage>
</organism>
<keyword evidence="2 5" id="KW-0378">Hydrolase</keyword>
<proteinExistence type="predicted"/>
<feature type="domain" description="Carboxyltransferase" evidence="4">
    <location>
        <begin position="2"/>
        <end position="198"/>
    </location>
</feature>
<evidence type="ECO:0000256" key="2">
    <source>
        <dbReference type="ARBA" id="ARBA00022801"/>
    </source>
</evidence>
<evidence type="ECO:0000313" key="5">
    <source>
        <dbReference type="EMBL" id="GDY30994.1"/>
    </source>
</evidence>